<dbReference type="SUPFAM" id="SSF52540">
    <property type="entry name" value="P-loop containing nucleoside triphosphate hydrolases"/>
    <property type="match status" value="1"/>
</dbReference>
<keyword evidence="2" id="KW-1185">Reference proteome</keyword>
<dbReference type="InterPro" id="IPR027417">
    <property type="entry name" value="P-loop_NTPase"/>
</dbReference>
<proteinExistence type="predicted"/>
<gene>
    <name evidence="1" type="ORF">GFD22_08670</name>
</gene>
<sequence>MMTRAFFVIGPAGSGKSRVAKELAKRVGGLYLDKDVVCNGFTGMLLESRGYDASERDGNDYYRDDLMPMEYRTLLGIGADNLALGTPVIFDAPFGAYFADDAFVENVRAEFSWPEDAEPVVVHVKVDGETVRTRLIARGLSRDAWKLEHWDEFWAKASGATCAWVGAKHVTVDNNADTESGESVADEVLAQLG</sequence>
<dbReference type="Pfam" id="PF13671">
    <property type="entry name" value="AAA_33"/>
    <property type="match status" value="1"/>
</dbReference>
<comment type="caution">
    <text evidence="1">The sequence shown here is derived from an EMBL/GenBank/DDBJ whole genome shotgun (WGS) entry which is preliminary data.</text>
</comment>
<dbReference type="EMBL" id="WHZY01000015">
    <property type="protein sequence ID" value="NEG79036.1"/>
    <property type="molecule type" value="Genomic_DNA"/>
</dbReference>
<reference evidence="1 2" key="1">
    <citation type="submission" date="2019-10" db="EMBL/GenBank/DDBJ databases">
        <title>Bifidobacterium from non-human primates.</title>
        <authorList>
            <person name="Modesto M."/>
        </authorList>
    </citation>
    <scope>NUCLEOTIDE SEQUENCE [LARGE SCALE GENOMIC DNA]</scope>
    <source>
        <strain evidence="1 2">TREC</strain>
    </source>
</reference>
<evidence type="ECO:0000313" key="1">
    <source>
        <dbReference type="EMBL" id="NEG79036.1"/>
    </source>
</evidence>
<name>A0A7K3TJA6_9BIFI</name>
<dbReference type="AlphaFoldDB" id="A0A7K3TJA6"/>
<dbReference type="Proteomes" id="UP000469763">
    <property type="component" value="Unassembled WGS sequence"/>
</dbReference>
<dbReference type="Gene3D" id="3.40.50.300">
    <property type="entry name" value="P-loop containing nucleotide triphosphate hydrolases"/>
    <property type="match status" value="1"/>
</dbReference>
<protein>
    <submittedName>
        <fullName evidence="1">AAA family ATPase</fullName>
    </submittedName>
</protein>
<dbReference type="OrthoDB" id="198115at2"/>
<organism evidence="1 2">
    <name type="scientific">Bifidobacterium avesanii</name>
    <dbReference type="NCBI Taxonomy" id="1798157"/>
    <lineage>
        <taxon>Bacteria</taxon>
        <taxon>Bacillati</taxon>
        <taxon>Actinomycetota</taxon>
        <taxon>Actinomycetes</taxon>
        <taxon>Bifidobacteriales</taxon>
        <taxon>Bifidobacteriaceae</taxon>
        <taxon>Bifidobacterium</taxon>
    </lineage>
</organism>
<accession>A0A7K3TJA6</accession>
<evidence type="ECO:0000313" key="2">
    <source>
        <dbReference type="Proteomes" id="UP000469763"/>
    </source>
</evidence>